<sequence length="66" mass="7494">MNIIGNFLLSDTLARHLQVRLNNLPNTAIQARDVLPNNPTLRRVVIKTDMTGWQQFGQIITEYGMA</sequence>
<organism evidence="1 2">
    <name type="scientific">Spirosoma endophyticum</name>
    <dbReference type="NCBI Taxonomy" id="662367"/>
    <lineage>
        <taxon>Bacteria</taxon>
        <taxon>Pseudomonadati</taxon>
        <taxon>Bacteroidota</taxon>
        <taxon>Cytophagia</taxon>
        <taxon>Cytophagales</taxon>
        <taxon>Cytophagaceae</taxon>
        <taxon>Spirosoma</taxon>
    </lineage>
</organism>
<proteinExistence type="predicted"/>
<reference evidence="1 2" key="1">
    <citation type="submission" date="2016-10" db="EMBL/GenBank/DDBJ databases">
        <authorList>
            <person name="de Groot N.N."/>
        </authorList>
    </citation>
    <scope>NUCLEOTIDE SEQUENCE [LARGE SCALE GENOMIC DNA]</scope>
    <source>
        <strain evidence="1 2">DSM 26130</strain>
    </source>
</reference>
<keyword evidence="2" id="KW-1185">Reference proteome</keyword>
<dbReference type="EMBL" id="FOLQ01000002">
    <property type="protein sequence ID" value="SFC66851.1"/>
    <property type="molecule type" value="Genomic_DNA"/>
</dbReference>
<dbReference type="Proteomes" id="UP000198598">
    <property type="component" value="Unassembled WGS sequence"/>
</dbReference>
<accession>A0A1I1L1J0</accession>
<evidence type="ECO:0000313" key="2">
    <source>
        <dbReference type="Proteomes" id="UP000198598"/>
    </source>
</evidence>
<name>A0A1I1L1J0_9BACT</name>
<gene>
    <name evidence="1" type="ORF">SAMN05216167_102106</name>
</gene>
<dbReference type="STRING" id="662367.SAMN05216167_102106"/>
<dbReference type="RefSeq" id="WP_093823860.1">
    <property type="nucleotide sequence ID" value="NZ_FOLQ01000002.1"/>
</dbReference>
<protein>
    <submittedName>
        <fullName evidence="1">Uncharacterized protein</fullName>
    </submittedName>
</protein>
<evidence type="ECO:0000313" key="1">
    <source>
        <dbReference type="EMBL" id="SFC66851.1"/>
    </source>
</evidence>
<dbReference type="AlphaFoldDB" id="A0A1I1L1J0"/>